<protein>
    <recommendedName>
        <fullName evidence="6">Tryptophan synthase beta chain-like PALP domain-containing protein</fullName>
    </recommendedName>
</protein>
<evidence type="ECO:0000256" key="3">
    <source>
        <dbReference type="ARBA" id="ARBA00022898"/>
    </source>
</evidence>
<dbReference type="PIRSF" id="PIRSF006278">
    <property type="entry name" value="ACCD_DCysDesulf"/>
    <property type="match status" value="1"/>
</dbReference>
<dbReference type="STRING" id="1548547.BA177_15095"/>
<evidence type="ECO:0000256" key="2">
    <source>
        <dbReference type="ARBA" id="ARBA00008639"/>
    </source>
</evidence>
<comment type="similarity">
    <text evidence="2">Belongs to the ACC deaminase/D-cysteine desulfhydrase family.</text>
</comment>
<evidence type="ECO:0000313" key="8">
    <source>
        <dbReference type="Proteomes" id="UP000092695"/>
    </source>
</evidence>
<comment type="cofactor">
    <cofactor evidence="1">
        <name>pyridoxal 5'-phosphate</name>
        <dbReference type="ChEBI" id="CHEBI:597326"/>
    </cofactor>
</comment>
<dbReference type="InterPro" id="IPR027278">
    <property type="entry name" value="ACCD_DCysDesulf"/>
</dbReference>
<feature type="modified residue" description="N6-(pyridoxal phosphate)lysine" evidence="5">
    <location>
        <position position="60"/>
    </location>
</feature>
<evidence type="ECO:0000256" key="5">
    <source>
        <dbReference type="PIRSR" id="PIRSR006278-2"/>
    </source>
</evidence>
<dbReference type="Proteomes" id="UP000092695">
    <property type="component" value="Chromosome"/>
</dbReference>
<feature type="active site" description="Nucleophile" evidence="4">
    <location>
        <position position="87"/>
    </location>
</feature>
<organism evidence="7 8">
    <name type="scientific">Woeseia oceani</name>
    <dbReference type="NCBI Taxonomy" id="1548547"/>
    <lineage>
        <taxon>Bacteria</taxon>
        <taxon>Pseudomonadati</taxon>
        <taxon>Pseudomonadota</taxon>
        <taxon>Gammaproteobacteria</taxon>
        <taxon>Woeseiales</taxon>
        <taxon>Woeseiaceae</taxon>
        <taxon>Woeseia</taxon>
    </lineage>
</organism>
<dbReference type="Gene3D" id="3.40.50.1100">
    <property type="match status" value="2"/>
</dbReference>
<dbReference type="SUPFAM" id="SSF53686">
    <property type="entry name" value="Tryptophan synthase beta subunit-like PLP-dependent enzymes"/>
    <property type="match status" value="1"/>
</dbReference>
<evidence type="ECO:0000256" key="1">
    <source>
        <dbReference type="ARBA" id="ARBA00001933"/>
    </source>
</evidence>
<feature type="domain" description="Tryptophan synthase beta chain-like PALP" evidence="6">
    <location>
        <begin position="27"/>
        <end position="310"/>
    </location>
</feature>
<dbReference type="KEGG" id="woc:BA177_15095"/>
<evidence type="ECO:0000256" key="4">
    <source>
        <dbReference type="PIRSR" id="PIRSR006278-1"/>
    </source>
</evidence>
<dbReference type="EMBL" id="CP016268">
    <property type="protein sequence ID" value="ANO52335.1"/>
    <property type="molecule type" value="Genomic_DNA"/>
</dbReference>
<dbReference type="PANTHER" id="PTHR43780:SF2">
    <property type="entry name" value="1-AMINOCYCLOPROPANE-1-CARBOXYLATE DEAMINASE-RELATED"/>
    <property type="match status" value="1"/>
</dbReference>
<evidence type="ECO:0000259" key="6">
    <source>
        <dbReference type="Pfam" id="PF00291"/>
    </source>
</evidence>
<reference evidence="7 8" key="1">
    <citation type="submission" date="2016-06" db="EMBL/GenBank/DDBJ databases">
        <title>Complete genome sequence of a deep-branching marine Gamma Proteobacterium Woeseia oceani type strain XK5.</title>
        <authorList>
            <person name="Mu D."/>
            <person name="Du Z."/>
        </authorList>
    </citation>
    <scope>NUCLEOTIDE SEQUENCE [LARGE SCALE GENOMIC DNA]</scope>
    <source>
        <strain evidence="7 8">XK5</strain>
    </source>
</reference>
<dbReference type="AlphaFoldDB" id="A0A193LIJ4"/>
<gene>
    <name evidence="7" type="ORF">BA177_15095</name>
</gene>
<dbReference type="InterPro" id="IPR036052">
    <property type="entry name" value="TrpB-like_PALP_sf"/>
</dbReference>
<sequence length="354" mass="38694">MSDLDELQSAYPVLGQHLPRLPLTSLPTPVRLAHLDHSSGTRRILIKQDDRSSLLYGGNKVRKLEYMLAAARRKGRQTIATFGTTGSHHALATALYARQHGFANIAFLSRQTRTLAVRQVLNMHQKIGSELVPFDGDRATRIATLRRHLRGRNAMIIPAGGSSWLGTMGFVNAALELSAQIGRGVCDLPQRLYVATGTMGTAVGLALGFALVGVPIDVHAVRISHSSITNDEKLARLAAKTVLMMRRLDKSIPPNLAADMRLTLRHEFFGEGYAQTNAATEHAIRVARRSLNLKLEPTYTGKAMAAMLADLKDPATAGLCMMFWQSYHTADLPVSGEAPLDRATMPAEFLSYFS</sequence>
<dbReference type="InterPro" id="IPR001926">
    <property type="entry name" value="TrpB-like_PALP"/>
</dbReference>
<name>A0A193LIJ4_9GAMM</name>
<accession>A0A193LIJ4</accession>
<dbReference type="GO" id="GO:0019148">
    <property type="term" value="F:D-cysteine desulfhydrase activity"/>
    <property type="evidence" value="ECO:0007669"/>
    <property type="project" value="TreeGrafter"/>
</dbReference>
<dbReference type="PANTHER" id="PTHR43780">
    <property type="entry name" value="1-AMINOCYCLOPROPANE-1-CARBOXYLATE DEAMINASE-RELATED"/>
    <property type="match status" value="1"/>
</dbReference>
<proteinExistence type="inferred from homology"/>
<keyword evidence="8" id="KW-1185">Reference proteome</keyword>
<keyword evidence="3 5" id="KW-0663">Pyridoxal phosphate</keyword>
<dbReference type="Pfam" id="PF00291">
    <property type="entry name" value="PALP"/>
    <property type="match status" value="1"/>
</dbReference>
<evidence type="ECO:0000313" key="7">
    <source>
        <dbReference type="EMBL" id="ANO52335.1"/>
    </source>
</evidence>